<reference evidence="4 5" key="1">
    <citation type="submission" date="2018-03" db="EMBL/GenBank/DDBJ databases">
        <title>Cross-interface Injection: A General Nanoliter Liquid Handling Method Applied to Single Cells Genome Amplification Automated Nanoliter Liquid Handling Applied to Single Cell Multiple Displacement Amplification.</title>
        <authorList>
            <person name="Yun J."/>
            <person name="Xu P."/>
            <person name="Xu J."/>
            <person name="Dai X."/>
            <person name="Wang Y."/>
            <person name="Zheng X."/>
            <person name="Cao C."/>
            <person name="Yi Q."/>
            <person name="Zhu Y."/>
            <person name="Wang L."/>
            <person name="Dong Z."/>
            <person name="Huang Y."/>
            <person name="Huang L."/>
            <person name="Du W."/>
        </authorList>
    </citation>
    <scope>NUCLEOTIDE SEQUENCE [LARGE SCALE GENOMIC DNA]</scope>
    <source>
        <strain evidence="4 5">A9-4</strain>
    </source>
</reference>
<dbReference type="PANTHER" id="PTHR43673:SF10">
    <property type="entry name" value="NADH DEHYDROGENASE_NAD(P)H NITROREDUCTASE XCC3605-RELATED"/>
    <property type="match status" value="1"/>
</dbReference>
<comment type="caution">
    <text evidence="4">The sequence shown here is derived from an EMBL/GenBank/DDBJ whole genome shotgun (WGS) entry which is preliminary data.</text>
</comment>
<dbReference type="CDD" id="cd02062">
    <property type="entry name" value="Nitro_FMN_reductase"/>
    <property type="match status" value="1"/>
</dbReference>
<evidence type="ECO:0000313" key="4">
    <source>
        <dbReference type="EMBL" id="PTB87647.1"/>
    </source>
</evidence>
<name>A0A6N4DGW1_9GAMM</name>
<feature type="domain" description="Nitroreductase" evidence="3">
    <location>
        <begin position="92"/>
        <end position="168"/>
    </location>
</feature>
<evidence type="ECO:0000313" key="5">
    <source>
        <dbReference type="Proteomes" id="UP000241514"/>
    </source>
</evidence>
<feature type="domain" description="Nitroreductase" evidence="3">
    <location>
        <begin position="26"/>
        <end position="79"/>
    </location>
</feature>
<feature type="non-terminal residue" evidence="4">
    <location>
        <position position="1"/>
    </location>
</feature>
<protein>
    <submittedName>
        <fullName evidence="4">Nitroreductase-like protein</fullName>
    </submittedName>
</protein>
<evidence type="ECO:0000256" key="1">
    <source>
        <dbReference type="ARBA" id="ARBA00007118"/>
    </source>
</evidence>
<keyword evidence="2" id="KW-0560">Oxidoreductase</keyword>
<dbReference type="Gene3D" id="3.40.109.10">
    <property type="entry name" value="NADH Oxidase"/>
    <property type="match status" value="1"/>
</dbReference>
<dbReference type="InterPro" id="IPR029479">
    <property type="entry name" value="Nitroreductase"/>
</dbReference>
<dbReference type="PANTHER" id="PTHR43673">
    <property type="entry name" value="NAD(P)H NITROREDUCTASE YDGI-RELATED"/>
    <property type="match status" value="1"/>
</dbReference>
<gene>
    <name evidence="4" type="ORF">C9928_07440</name>
</gene>
<proteinExistence type="inferred from homology"/>
<dbReference type="InterPro" id="IPR000415">
    <property type="entry name" value="Nitroreductase-like"/>
</dbReference>
<evidence type="ECO:0000256" key="2">
    <source>
        <dbReference type="ARBA" id="ARBA00023002"/>
    </source>
</evidence>
<comment type="similarity">
    <text evidence="1">Belongs to the nitroreductase family.</text>
</comment>
<sequence>QSIPYPHHELPEPAISTDELRKLFVRRRSVRWYLDQPVPEDKVREAINMASLAPSACNRQPYHFHFINNAQQAAKVAGFAGGTVGFNQNLQSLIVVVGDLNAYPTERDRHCIYIDASLATMQLMLALETMGLSTCPINWPDIEFRERLMEQELELPPHQRPIMLLAIGFADPEGGVPYSAKKSDALLVKS</sequence>
<dbReference type="SUPFAM" id="SSF55469">
    <property type="entry name" value="FMN-dependent nitroreductase-like"/>
    <property type="match status" value="1"/>
</dbReference>
<dbReference type="GO" id="GO:0016491">
    <property type="term" value="F:oxidoreductase activity"/>
    <property type="evidence" value="ECO:0007669"/>
    <property type="project" value="UniProtKB-KW"/>
</dbReference>
<organism evidence="4 5">
    <name type="scientific">Pseudidiomarina aestuarii</name>
    <dbReference type="NCBI Taxonomy" id="624146"/>
    <lineage>
        <taxon>Bacteria</taxon>
        <taxon>Pseudomonadati</taxon>
        <taxon>Pseudomonadota</taxon>
        <taxon>Gammaproteobacteria</taxon>
        <taxon>Alteromonadales</taxon>
        <taxon>Idiomarinaceae</taxon>
        <taxon>Pseudidiomarina</taxon>
    </lineage>
</organism>
<dbReference type="Pfam" id="PF00881">
    <property type="entry name" value="Nitroreductase"/>
    <property type="match status" value="2"/>
</dbReference>
<dbReference type="AlphaFoldDB" id="A0A6N4DGW1"/>
<evidence type="ECO:0000259" key="3">
    <source>
        <dbReference type="Pfam" id="PF00881"/>
    </source>
</evidence>
<dbReference type="Proteomes" id="UP000241514">
    <property type="component" value="Unassembled WGS sequence"/>
</dbReference>
<dbReference type="EMBL" id="PYVG01000189">
    <property type="protein sequence ID" value="PTB87647.1"/>
    <property type="molecule type" value="Genomic_DNA"/>
</dbReference>
<accession>A0A6N4DGW1</accession>